<gene>
    <name evidence="1" type="ORF">MVEN_00128100</name>
</gene>
<sequence length="111" mass="12213">MRLTPPLLAQSSLLSKIHTTPVFLPLIFLSFKSQSTLVHLVSRSSIASSHARHCGRCHSCPSRLRRALLTFTFSPFLGGANLSHASYRCRANHHFFLAVGGAARPSCRRDA</sequence>
<reference evidence="1" key="1">
    <citation type="submission" date="2020-05" db="EMBL/GenBank/DDBJ databases">
        <title>Mycena genomes resolve the evolution of fungal bioluminescence.</title>
        <authorList>
            <person name="Tsai I.J."/>
        </authorList>
    </citation>
    <scope>NUCLEOTIDE SEQUENCE</scope>
    <source>
        <strain evidence="1">CCC161011</strain>
    </source>
</reference>
<dbReference type="EMBL" id="JACAZI010000001">
    <property type="protein sequence ID" value="KAF7372650.1"/>
    <property type="molecule type" value="Genomic_DNA"/>
</dbReference>
<evidence type="ECO:0000313" key="2">
    <source>
        <dbReference type="Proteomes" id="UP000620124"/>
    </source>
</evidence>
<comment type="caution">
    <text evidence="1">The sequence shown here is derived from an EMBL/GenBank/DDBJ whole genome shotgun (WGS) entry which is preliminary data.</text>
</comment>
<organism evidence="1 2">
    <name type="scientific">Mycena venus</name>
    <dbReference type="NCBI Taxonomy" id="2733690"/>
    <lineage>
        <taxon>Eukaryota</taxon>
        <taxon>Fungi</taxon>
        <taxon>Dikarya</taxon>
        <taxon>Basidiomycota</taxon>
        <taxon>Agaricomycotina</taxon>
        <taxon>Agaricomycetes</taxon>
        <taxon>Agaricomycetidae</taxon>
        <taxon>Agaricales</taxon>
        <taxon>Marasmiineae</taxon>
        <taxon>Mycenaceae</taxon>
        <taxon>Mycena</taxon>
    </lineage>
</organism>
<keyword evidence="2" id="KW-1185">Reference proteome</keyword>
<protein>
    <submittedName>
        <fullName evidence="1">Uncharacterized protein</fullName>
    </submittedName>
</protein>
<evidence type="ECO:0000313" key="1">
    <source>
        <dbReference type="EMBL" id="KAF7372650.1"/>
    </source>
</evidence>
<proteinExistence type="predicted"/>
<dbReference type="AlphaFoldDB" id="A0A8H6ZBH6"/>
<dbReference type="Proteomes" id="UP000620124">
    <property type="component" value="Unassembled WGS sequence"/>
</dbReference>
<name>A0A8H6ZBH6_9AGAR</name>
<accession>A0A8H6ZBH6</accession>